<dbReference type="Proteomes" id="UP000593765">
    <property type="component" value="Chromosome"/>
</dbReference>
<reference evidence="1 2" key="1">
    <citation type="submission" date="2020-10" db="EMBL/GenBank/DDBJ databases">
        <title>Wide distribution of Phycisphaera-like planctomycetes from WD2101 soil group in peatlands and genome analysis of the first cultivated representative.</title>
        <authorList>
            <person name="Dedysh S.N."/>
            <person name="Beletsky A.V."/>
            <person name="Ivanova A."/>
            <person name="Kulichevskaya I.S."/>
            <person name="Suzina N.E."/>
            <person name="Philippov D.A."/>
            <person name="Rakitin A.L."/>
            <person name="Mardanov A.V."/>
            <person name="Ravin N.V."/>
        </authorList>
    </citation>
    <scope>NUCLEOTIDE SEQUENCE [LARGE SCALE GENOMIC DNA]</scope>
    <source>
        <strain evidence="1 2">M1803</strain>
    </source>
</reference>
<dbReference type="AlphaFoldDB" id="A0A7M2X4C7"/>
<evidence type="ECO:0000313" key="1">
    <source>
        <dbReference type="EMBL" id="QOV92479.1"/>
    </source>
</evidence>
<accession>A0A7M2X4C7</accession>
<sequence>MPENAISDPAAAQRLRRSFAAVRVAFTWFGVRKSLSAEQKAQAAEHFGAEGQYLSAAKKLLDTKHEAFQQVTALRSQIVSYWKAVTLPYPDPGIRLIRQDDIEAFNTRLTQFRSELDAAVANLDDHFGQLRSAAADRLGRLYNPADYPPTLRGLFAVDFDFPSVDAPEYLARLNPELYQQERRRISERFDEAVRLAEEAFVGEFSKLVSHLVERLTAGPDGERKVFRDSAVNNLREFFDRFKHLNVRSNADLDRLVETASQTLSGVDPHIVRNSNSLRQQVTTQLSAVQSVLDGMLVDQPRRRILRQGRGNNGAGGEGAAA</sequence>
<organism evidence="1 2">
    <name type="scientific">Humisphaera borealis</name>
    <dbReference type="NCBI Taxonomy" id="2807512"/>
    <lineage>
        <taxon>Bacteria</taxon>
        <taxon>Pseudomonadati</taxon>
        <taxon>Planctomycetota</taxon>
        <taxon>Phycisphaerae</taxon>
        <taxon>Tepidisphaerales</taxon>
        <taxon>Tepidisphaeraceae</taxon>
        <taxon>Humisphaera</taxon>
    </lineage>
</organism>
<evidence type="ECO:0000313" key="2">
    <source>
        <dbReference type="Proteomes" id="UP000593765"/>
    </source>
</evidence>
<gene>
    <name evidence="1" type="ORF">IPV69_19645</name>
</gene>
<dbReference type="EMBL" id="CP063458">
    <property type="protein sequence ID" value="QOV92479.1"/>
    <property type="molecule type" value="Genomic_DNA"/>
</dbReference>
<name>A0A7M2X4C7_9BACT</name>
<keyword evidence="2" id="KW-1185">Reference proteome</keyword>
<dbReference type="KEGG" id="hbs:IPV69_19645"/>
<protein>
    <recommendedName>
        <fullName evidence="3">DUF3150 domain-containing protein</fullName>
    </recommendedName>
</protein>
<proteinExistence type="predicted"/>
<evidence type="ECO:0008006" key="3">
    <source>
        <dbReference type="Google" id="ProtNLM"/>
    </source>
</evidence>